<sequence length="174" mass="17632">MNKQFMVSALIGIALCSAQSMVHAADGTINFTGEIVAAGCDINGGATPAINVDLGSVSASSFSGVGATSSPTQFTLSLSQCPSTFTSAAVKFDGLPDADDPTLLAVSGGATGIGIELEDQFGAPVPLQTASRTFPINEATQALDMVFTARFKSTQPVVGEGAANATSQFTINYQ</sequence>
<evidence type="ECO:0000259" key="6">
    <source>
        <dbReference type="Pfam" id="PF00419"/>
    </source>
</evidence>
<dbReference type="GO" id="GO:0043709">
    <property type="term" value="P:cell adhesion involved in single-species biofilm formation"/>
    <property type="evidence" value="ECO:0007669"/>
    <property type="project" value="TreeGrafter"/>
</dbReference>
<feature type="signal peptide" evidence="5">
    <location>
        <begin position="1"/>
        <end position="24"/>
    </location>
</feature>
<proteinExistence type="inferred from homology"/>
<dbReference type="GO" id="GO:0009289">
    <property type="term" value="C:pilus"/>
    <property type="evidence" value="ECO:0007669"/>
    <property type="project" value="UniProtKB-SubCell"/>
</dbReference>
<feature type="chain" id="PRO_5041641217" evidence="5">
    <location>
        <begin position="25"/>
        <end position="174"/>
    </location>
</feature>
<gene>
    <name evidence="7" type="ORF">ENKO_21410</name>
</gene>
<dbReference type="InterPro" id="IPR008966">
    <property type="entry name" value="Adhesion_dom_sf"/>
</dbReference>
<evidence type="ECO:0000256" key="1">
    <source>
        <dbReference type="ARBA" id="ARBA00004561"/>
    </source>
</evidence>
<dbReference type="AlphaFoldDB" id="A0AA86IWK8"/>
<evidence type="ECO:0000313" key="7">
    <source>
        <dbReference type="EMBL" id="BCU55547.1"/>
    </source>
</evidence>
<accession>A0AA86IWK8</accession>
<dbReference type="RefSeq" id="WP_088218583.1">
    <property type="nucleotide sequence ID" value="NZ_AP024590.1"/>
</dbReference>
<dbReference type="InterPro" id="IPR036937">
    <property type="entry name" value="Adhesion_dom_fimbrial_sf"/>
</dbReference>
<evidence type="ECO:0000256" key="3">
    <source>
        <dbReference type="ARBA" id="ARBA00022729"/>
    </source>
</evidence>
<protein>
    <submittedName>
        <fullName evidence="7">Ferrous iron transporter B</fullName>
    </submittedName>
</protein>
<dbReference type="InterPro" id="IPR050263">
    <property type="entry name" value="Bact_Fimbrial_Adh_Pro"/>
</dbReference>
<name>A0AA86IWK8_9ENTR</name>
<evidence type="ECO:0000313" key="8">
    <source>
        <dbReference type="Proteomes" id="UP000682928"/>
    </source>
</evidence>
<evidence type="ECO:0000256" key="5">
    <source>
        <dbReference type="SAM" id="SignalP"/>
    </source>
</evidence>
<dbReference type="EMBL" id="AP024590">
    <property type="protein sequence ID" value="BCU55547.1"/>
    <property type="molecule type" value="Genomic_DNA"/>
</dbReference>
<evidence type="ECO:0000256" key="4">
    <source>
        <dbReference type="ARBA" id="ARBA00023263"/>
    </source>
</evidence>
<keyword evidence="3 5" id="KW-0732">Signal</keyword>
<feature type="domain" description="Fimbrial-type adhesion" evidence="6">
    <location>
        <begin position="29"/>
        <end position="174"/>
    </location>
</feature>
<dbReference type="Proteomes" id="UP000682928">
    <property type="component" value="Chromosome"/>
</dbReference>
<dbReference type="Pfam" id="PF00419">
    <property type="entry name" value="Fimbrial"/>
    <property type="match status" value="1"/>
</dbReference>
<reference evidence="7" key="1">
    <citation type="submission" date="2021-04" db="EMBL/GenBank/DDBJ databases">
        <title>Difference and commonality of drug resistance evolution in various bacteria. and drug sensitivity profiles.</title>
        <authorList>
            <person name="Maeda T."/>
            <person name="Shibai A."/>
            <person name="Kawada K."/>
            <person name="Kotani H."/>
            <person name="Tarusawa Y."/>
            <person name="Tanabe K."/>
            <person name="Furusawa C."/>
        </authorList>
    </citation>
    <scope>NUCLEOTIDE SEQUENCE</scope>
    <source>
        <strain evidence="7">JCM 8580</strain>
    </source>
</reference>
<keyword evidence="4" id="KW-0281">Fimbrium</keyword>
<comment type="similarity">
    <text evidence="2">Belongs to the fimbrial protein family.</text>
</comment>
<comment type="subcellular location">
    <subcellularLocation>
        <location evidence="1">Fimbrium</location>
    </subcellularLocation>
</comment>
<evidence type="ECO:0000256" key="2">
    <source>
        <dbReference type="ARBA" id="ARBA00006671"/>
    </source>
</evidence>
<dbReference type="PANTHER" id="PTHR33420">
    <property type="entry name" value="FIMBRIAL SUBUNIT ELFA-RELATED"/>
    <property type="match status" value="1"/>
</dbReference>
<dbReference type="SUPFAM" id="SSF49401">
    <property type="entry name" value="Bacterial adhesins"/>
    <property type="match status" value="1"/>
</dbReference>
<organism evidence="7 8">
    <name type="scientific">Enterobacter kobei</name>
    <dbReference type="NCBI Taxonomy" id="208224"/>
    <lineage>
        <taxon>Bacteria</taxon>
        <taxon>Pseudomonadati</taxon>
        <taxon>Pseudomonadota</taxon>
        <taxon>Gammaproteobacteria</taxon>
        <taxon>Enterobacterales</taxon>
        <taxon>Enterobacteriaceae</taxon>
        <taxon>Enterobacter</taxon>
        <taxon>Enterobacter cloacae complex</taxon>
    </lineage>
</organism>
<dbReference type="PANTHER" id="PTHR33420:SF12">
    <property type="entry name" value="FIMBRIN-LIKE PROTEIN FIMI-RELATED"/>
    <property type="match status" value="1"/>
</dbReference>
<dbReference type="InterPro" id="IPR000259">
    <property type="entry name" value="Adhesion_dom_fimbrial"/>
</dbReference>
<dbReference type="Gene3D" id="2.60.40.1090">
    <property type="entry name" value="Fimbrial-type adhesion domain"/>
    <property type="match status" value="1"/>
</dbReference>